<feature type="compositionally biased region" description="Low complexity" evidence="2">
    <location>
        <begin position="442"/>
        <end position="460"/>
    </location>
</feature>
<feature type="region of interest" description="Disordered" evidence="2">
    <location>
        <begin position="751"/>
        <end position="813"/>
    </location>
</feature>
<keyword evidence="1" id="KW-0694">RNA-binding</keyword>
<dbReference type="GO" id="GO:0048024">
    <property type="term" value="P:regulation of mRNA splicing, via spliceosome"/>
    <property type="evidence" value="ECO:0007669"/>
    <property type="project" value="TreeGrafter"/>
</dbReference>
<dbReference type="EMBL" id="LT934123">
    <property type="protein sequence ID" value="VAI76692.1"/>
    <property type="molecule type" value="Genomic_DNA"/>
</dbReference>
<reference evidence="4 5" key="1">
    <citation type="submission" date="2017-09" db="EMBL/GenBank/DDBJ databases">
        <authorList>
            <consortium name="International Durum Wheat Genome Sequencing Consortium (IDWGSC)"/>
            <person name="Milanesi L."/>
        </authorList>
    </citation>
    <scope>NUCLEOTIDE SEQUENCE [LARGE SCALE GENOMIC DNA]</scope>
    <source>
        <strain evidence="5">cv. Svevo</strain>
    </source>
</reference>
<dbReference type="SMART" id="SM00322">
    <property type="entry name" value="KH"/>
    <property type="match status" value="1"/>
</dbReference>
<feature type="region of interest" description="Disordered" evidence="2">
    <location>
        <begin position="386"/>
        <end position="413"/>
    </location>
</feature>
<feature type="region of interest" description="Disordered" evidence="2">
    <location>
        <begin position="621"/>
        <end position="698"/>
    </location>
</feature>
<accession>A0A9R0ZEW9</accession>
<dbReference type="GO" id="GO:0003729">
    <property type="term" value="F:mRNA binding"/>
    <property type="evidence" value="ECO:0007669"/>
    <property type="project" value="TreeGrafter"/>
</dbReference>
<evidence type="ECO:0000259" key="3">
    <source>
        <dbReference type="SMART" id="SM00322"/>
    </source>
</evidence>
<sequence>MAAKLEQSSPARQPKPTMSPSLPPKLSMFGAKAGFVIPKNKIPGSMIIRKVEAPTVPKEENPKPLKRNTKWGPDLTSDPAVRKAKALAYQQTQAAVMLIVASLHSIINSRTLHCAFFFLGMLRRVVNSSRSHSVIRIYPLQSCILKTPVSLHSLRTMHEQTRVEQITKELTSGALVIGGNEGSLITVKGSSSDGADNPKENEGKIKLLELEKREIIGEILQLNPAYKAPDDYKPLLKETKIPLPTEAHPGQNIIGILIGPERNTQKRLQEETGAKIRVYGTKKGSGEKAEVRQPDIHEAQAAYEDIYIHVSADSYDKVDAAVALIEMLLTPVSVNSTDTPETAIVSSAVTSSGVNPADMQQGQSTTSQPGLFQYQSHSAHWLSISQTSAPSIPSSGPTLSPLPNNSLQLQPPAGSFSMPPYTGQSPHMSFMPRNAPHFPGFQPSMPNNQQPSQQFQANPSIGPPFGQPPGNAYNPQPLTSSAAPLPVRPLQTPHASGGWPTFSPAMAQSQRPSQGAPSFMPMRPPISVSPVPSAPSQSNMSTSYGTQNPPRANFTPSATLHSRPPGGPQCFPSVSSHGPTSVQVLSSPVGAPPQQTYPPSMQMRPPMSTPPQMRGTLSPFPQAGPTPGNAQVAPSSRPPAGMHGLSFSSSANTGYNQTSIAAFRPPRPATGDFTFRPHAPPSADHPASAGQMGAQANSPFGLPQAPPFRPANHSPISPVQGFQRPPDGSHMGPARMHVPLPHFHGTFPGNPPAHESPNGFRPFPPANPNRMPFHFLPPQQNPFPNANRQGGPNPIYDPFAPTSVSGGSKEGGG</sequence>
<feature type="compositionally biased region" description="Polar residues" evidence="2">
    <location>
        <begin position="539"/>
        <end position="560"/>
    </location>
</feature>
<keyword evidence="5" id="KW-1185">Reference proteome</keyword>
<feature type="domain" description="K Homology" evidence="3">
    <location>
        <begin position="235"/>
        <end position="330"/>
    </location>
</feature>
<dbReference type="PANTHER" id="PTHR11208:SF98">
    <property type="entry name" value="RNA-BINDING KH DOMAIN-CONTAINING PROTEIN"/>
    <property type="match status" value="1"/>
</dbReference>
<evidence type="ECO:0000256" key="2">
    <source>
        <dbReference type="SAM" id="MobiDB-lite"/>
    </source>
</evidence>
<evidence type="ECO:0000256" key="1">
    <source>
        <dbReference type="ARBA" id="ARBA00022884"/>
    </source>
</evidence>
<feature type="compositionally biased region" description="Polar residues" evidence="2">
    <location>
        <begin position="572"/>
        <end position="583"/>
    </location>
</feature>
<name>A0A9R0ZEW9_TRITD</name>
<gene>
    <name evidence="4" type="ORF">TRITD_7Av1G175760</name>
</gene>
<dbReference type="Gene3D" id="3.30.1370.10">
    <property type="entry name" value="K Homology domain, type 1"/>
    <property type="match status" value="1"/>
</dbReference>
<dbReference type="GO" id="GO:0005634">
    <property type="term" value="C:nucleus"/>
    <property type="evidence" value="ECO:0007669"/>
    <property type="project" value="TreeGrafter"/>
</dbReference>
<dbReference type="Pfam" id="PF22675">
    <property type="entry name" value="KH-I_KHDC4-BBP"/>
    <property type="match status" value="1"/>
</dbReference>
<feature type="compositionally biased region" description="Polar residues" evidence="2">
    <location>
        <begin position="646"/>
        <end position="660"/>
    </location>
</feature>
<dbReference type="Proteomes" id="UP000324705">
    <property type="component" value="Chromosome 7A"/>
</dbReference>
<dbReference type="InterPro" id="IPR036612">
    <property type="entry name" value="KH_dom_type_1_sf"/>
</dbReference>
<feature type="compositionally biased region" description="Polar residues" evidence="2">
    <location>
        <begin position="1"/>
        <end position="20"/>
    </location>
</feature>
<feature type="region of interest" description="Disordered" evidence="2">
    <location>
        <begin position="439"/>
        <end position="583"/>
    </location>
</feature>
<feature type="region of interest" description="Disordered" evidence="2">
    <location>
        <begin position="1"/>
        <end position="25"/>
    </location>
</feature>
<evidence type="ECO:0000313" key="5">
    <source>
        <dbReference type="Proteomes" id="UP000324705"/>
    </source>
</evidence>
<protein>
    <recommendedName>
        <fullName evidence="3">K Homology domain-containing protein</fullName>
    </recommendedName>
</protein>
<feature type="compositionally biased region" description="Low complexity" evidence="2">
    <location>
        <begin position="525"/>
        <end position="538"/>
    </location>
</feature>
<feature type="region of interest" description="Disordered" evidence="2">
    <location>
        <begin position="350"/>
        <end position="370"/>
    </location>
</feature>
<dbReference type="Gramene" id="TRITD7Av1G175760.2">
    <property type="protein sequence ID" value="TRITD7Av1G175760.2"/>
    <property type="gene ID" value="TRITD7Av1G175760"/>
</dbReference>
<feature type="compositionally biased region" description="Basic and acidic residues" evidence="2">
    <location>
        <begin position="53"/>
        <end position="63"/>
    </location>
</feature>
<dbReference type="OMA" id="HSVIRIY"/>
<feature type="region of interest" description="Disordered" evidence="2">
    <location>
        <begin position="53"/>
        <end position="76"/>
    </location>
</feature>
<dbReference type="InterPro" id="IPR045071">
    <property type="entry name" value="BBP-like"/>
</dbReference>
<proteinExistence type="predicted"/>
<dbReference type="InterPro" id="IPR004087">
    <property type="entry name" value="KH_dom"/>
</dbReference>
<feature type="compositionally biased region" description="Low complexity" evidence="2">
    <location>
        <begin position="390"/>
        <end position="412"/>
    </location>
</feature>
<feature type="compositionally biased region" description="Polar residues" evidence="2">
    <location>
        <begin position="506"/>
        <end position="516"/>
    </location>
</feature>
<dbReference type="AlphaFoldDB" id="A0A9R0ZEW9"/>
<organism evidence="4 5">
    <name type="scientific">Triticum turgidum subsp. durum</name>
    <name type="common">Durum wheat</name>
    <name type="synonym">Triticum durum</name>
    <dbReference type="NCBI Taxonomy" id="4567"/>
    <lineage>
        <taxon>Eukaryota</taxon>
        <taxon>Viridiplantae</taxon>
        <taxon>Streptophyta</taxon>
        <taxon>Embryophyta</taxon>
        <taxon>Tracheophyta</taxon>
        <taxon>Spermatophyta</taxon>
        <taxon>Magnoliopsida</taxon>
        <taxon>Liliopsida</taxon>
        <taxon>Poales</taxon>
        <taxon>Poaceae</taxon>
        <taxon>BOP clade</taxon>
        <taxon>Pooideae</taxon>
        <taxon>Triticodae</taxon>
        <taxon>Triticeae</taxon>
        <taxon>Triticinae</taxon>
        <taxon>Triticum</taxon>
    </lineage>
</organism>
<feature type="compositionally biased region" description="Polar residues" evidence="2">
    <location>
        <begin position="473"/>
        <end position="482"/>
    </location>
</feature>
<evidence type="ECO:0000313" key="4">
    <source>
        <dbReference type="EMBL" id="VAI76692.1"/>
    </source>
</evidence>
<dbReference type="PANTHER" id="PTHR11208">
    <property type="entry name" value="RNA-BINDING PROTEIN RELATED"/>
    <property type="match status" value="1"/>
</dbReference>
<dbReference type="InterPro" id="IPR055256">
    <property type="entry name" value="KH_1_KHDC4/BBP-like"/>
</dbReference>
<dbReference type="SUPFAM" id="SSF54791">
    <property type="entry name" value="Eukaryotic type KH-domain (KH-domain type I)"/>
    <property type="match status" value="1"/>
</dbReference>